<comment type="caution">
    <text evidence="2">The sequence shown here is derived from an EMBL/GenBank/DDBJ whole genome shotgun (WGS) entry which is preliminary data.</text>
</comment>
<name>A0AA38WUZ9_9ASTR</name>
<dbReference type="AlphaFoldDB" id="A0AA38WUZ9"/>
<protein>
    <recommendedName>
        <fullName evidence="1">F-box domain-containing protein</fullName>
    </recommendedName>
</protein>
<dbReference type="InterPro" id="IPR036047">
    <property type="entry name" value="F-box-like_dom_sf"/>
</dbReference>
<dbReference type="PANTHER" id="PTHR31672:SF13">
    <property type="entry name" value="F-BOX PROTEIN CPR30-LIKE"/>
    <property type="match status" value="1"/>
</dbReference>
<dbReference type="NCBIfam" id="TIGR01640">
    <property type="entry name" value="F_box_assoc_1"/>
    <property type="match status" value="1"/>
</dbReference>
<dbReference type="InterPro" id="IPR050796">
    <property type="entry name" value="SCF_F-box_component"/>
</dbReference>
<dbReference type="InterPro" id="IPR013187">
    <property type="entry name" value="F-box-assoc_dom_typ3"/>
</dbReference>
<feature type="domain" description="F-box" evidence="1">
    <location>
        <begin position="1"/>
        <end position="43"/>
    </location>
</feature>
<dbReference type="SUPFAM" id="SSF81383">
    <property type="entry name" value="F-box domain"/>
    <property type="match status" value="1"/>
</dbReference>
<organism evidence="2 3">
    <name type="scientific">Centaurea solstitialis</name>
    <name type="common">yellow star-thistle</name>
    <dbReference type="NCBI Taxonomy" id="347529"/>
    <lineage>
        <taxon>Eukaryota</taxon>
        <taxon>Viridiplantae</taxon>
        <taxon>Streptophyta</taxon>
        <taxon>Embryophyta</taxon>
        <taxon>Tracheophyta</taxon>
        <taxon>Spermatophyta</taxon>
        <taxon>Magnoliopsida</taxon>
        <taxon>eudicotyledons</taxon>
        <taxon>Gunneridae</taxon>
        <taxon>Pentapetalae</taxon>
        <taxon>asterids</taxon>
        <taxon>campanulids</taxon>
        <taxon>Asterales</taxon>
        <taxon>Asteraceae</taxon>
        <taxon>Carduoideae</taxon>
        <taxon>Cardueae</taxon>
        <taxon>Centaureinae</taxon>
        <taxon>Centaurea</taxon>
    </lineage>
</organism>
<dbReference type="Gene3D" id="1.20.1280.50">
    <property type="match status" value="1"/>
</dbReference>
<reference evidence="2" key="1">
    <citation type="submission" date="2023-03" db="EMBL/GenBank/DDBJ databases">
        <title>Chromosome-scale reference genome and RAD-based genetic map of yellow starthistle (Centaurea solstitialis) reveal putative structural variation and QTLs associated with invader traits.</title>
        <authorList>
            <person name="Reatini B."/>
            <person name="Cang F.A."/>
            <person name="Jiang Q."/>
            <person name="Mckibben M.T.W."/>
            <person name="Barker M.S."/>
            <person name="Rieseberg L.H."/>
            <person name="Dlugosch K.M."/>
        </authorList>
    </citation>
    <scope>NUCLEOTIDE SEQUENCE</scope>
    <source>
        <strain evidence="2">CAN-66</strain>
        <tissue evidence="2">Leaf</tissue>
    </source>
</reference>
<dbReference type="CDD" id="cd22157">
    <property type="entry name" value="F-box_AtFBW1-like"/>
    <property type="match status" value="1"/>
</dbReference>
<accession>A0AA38WUZ9</accession>
<dbReference type="Pfam" id="PF08268">
    <property type="entry name" value="FBA_3"/>
    <property type="match status" value="1"/>
</dbReference>
<sequence>MEDLPAELTIDILSRLPIKTIIHCKRVCKKWRNLVLDSSFVDLHLSRSPTGLIIHIKPERSVYDCTDPGILKWVEIEDKVNHHHLHHDPLMRLDLDLTPILQNSMIFLMDSVNGLICLCQYFVTPKEDNTYICNPITREYMILPSQRYYRESSSEVIVYGFGVSSRTGEYKVIRTFRGDVLPDGNKSYPTVVEAEAYTLGTGQWRSLGRVPYLLNGSHGFYGPFLNGHCHWIIHDNENSPRKLCTFDLDKDTFQLFPSPPESAQVNWFGYHGLAVLKGCLCKINTYDFEVMIWVMKEYGIKKSWHKEVVITQEISVDIEWPLCDAMSPIEVLKDGSILMVFEDKLWAFHPRSETMEDIKKFDPDLSAMAYRPGGCLPNAYAQSLRLHLPYQDCGKNERIEIKCLTDAGKRVNSDLKTQKQTPPYFVNLHLSRSPPSLIISRLTGGDLSNPRKLGILEWVEIDEKLDRHHLHHDPVMSLDLNISSILRNSKVSLLGLVIGLICLSQLVGPEGDNTCMCNPITRKDDSRMVCGFGIVPMIGEYKLKRTFEDSNSTSRPRQLKVEVYILGTGHGEDWPCPLLV</sequence>
<dbReference type="SMART" id="SM00256">
    <property type="entry name" value="FBOX"/>
    <property type="match status" value="1"/>
</dbReference>
<dbReference type="InterPro" id="IPR001810">
    <property type="entry name" value="F-box_dom"/>
</dbReference>
<gene>
    <name evidence="2" type="ORF">OSB04_001592</name>
</gene>
<dbReference type="InterPro" id="IPR017451">
    <property type="entry name" value="F-box-assoc_interact_dom"/>
</dbReference>
<evidence type="ECO:0000259" key="1">
    <source>
        <dbReference type="PROSITE" id="PS50181"/>
    </source>
</evidence>
<keyword evidence="3" id="KW-1185">Reference proteome</keyword>
<dbReference type="Pfam" id="PF12937">
    <property type="entry name" value="F-box-like"/>
    <property type="match status" value="1"/>
</dbReference>
<dbReference type="PROSITE" id="PS50181">
    <property type="entry name" value="FBOX"/>
    <property type="match status" value="1"/>
</dbReference>
<dbReference type="Proteomes" id="UP001172457">
    <property type="component" value="Chromosome 1"/>
</dbReference>
<dbReference type="PANTHER" id="PTHR31672">
    <property type="entry name" value="BNACNNG10540D PROTEIN"/>
    <property type="match status" value="1"/>
</dbReference>
<evidence type="ECO:0000313" key="3">
    <source>
        <dbReference type="Proteomes" id="UP001172457"/>
    </source>
</evidence>
<proteinExistence type="predicted"/>
<dbReference type="EMBL" id="JARYMX010000001">
    <property type="protein sequence ID" value="KAJ9565626.1"/>
    <property type="molecule type" value="Genomic_DNA"/>
</dbReference>
<evidence type="ECO:0000313" key="2">
    <source>
        <dbReference type="EMBL" id="KAJ9565626.1"/>
    </source>
</evidence>